<dbReference type="RefSeq" id="WP_247414718.1">
    <property type="nucleotide sequence ID" value="NZ_JALLGW010000001.1"/>
</dbReference>
<accession>A0ABD5RNF2</accession>
<dbReference type="SUPFAM" id="SSF54913">
    <property type="entry name" value="GlnB-like"/>
    <property type="match status" value="1"/>
</dbReference>
<comment type="caution">
    <text evidence="3">The sequence shown here is derived from an EMBL/GenBank/DDBJ whole genome shotgun (WGS) entry which is preliminary data.</text>
</comment>
<gene>
    <name evidence="3" type="primary">cutA</name>
    <name evidence="3" type="ORF">ACFPYI_10875</name>
</gene>
<dbReference type="PANTHER" id="PTHR23419:SF8">
    <property type="entry name" value="FI09726P"/>
    <property type="match status" value="1"/>
</dbReference>
<keyword evidence="4" id="KW-1185">Reference proteome</keyword>
<reference evidence="3 4" key="1">
    <citation type="journal article" date="2019" name="Int. J. Syst. Evol. Microbiol.">
        <title>The Global Catalogue of Microorganisms (GCM) 10K type strain sequencing project: providing services to taxonomists for standard genome sequencing and annotation.</title>
        <authorList>
            <consortium name="The Broad Institute Genomics Platform"/>
            <consortium name="The Broad Institute Genome Sequencing Center for Infectious Disease"/>
            <person name="Wu L."/>
            <person name="Ma J."/>
        </authorList>
    </citation>
    <scope>NUCLEOTIDE SEQUENCE [LARGE SCALE GENOMIC DNA]</scope>
    <source>
        <strain evidence="3 4">CGMCC 1.12543</strain>
    </source>
</reference>
<proteinExistence type="inferred from homology"/>
<keyword evidence="2" id="KW-0963">Cytoplasm</keyword>
<dbReference type="Proteomes" id="UP001596099">
    <property type="component" value="Unassembled WGS sequence"/>
</dbReference>
<sequence length="102" mass="11607">MTHIAVEIGTPDEREAEDISMALVEERLVAGTRLTSGPSHYHWEGAVYDEEYCSITAFTLEEHFEALCEVVRDLHSDDLPGITYTDIDGTDEFLQWITDETR</sequence>
<dbReference type="EMBL" id="JBHSQH010000001">
    <property type="protein sequence ID" value="MFC5971835.1"/>
    <property type="molecule type" value="Genomic_DNA"/>
</dbReference>
<evidence type="ECO:0000313" key="4">
    <source>
        <dbReference type="Proteomes" id="UP001596099"/>
    </source>
</evidence>
<dbReference type="PANTHER" id="PTHR23419">
    <property type="entry name" value="DIVALENT CATION TOLERANCE CUTA-RELATED"/>
    <property type="match status" value="1"/>
</dbReference>
<dbReference type="AlphaFoldDB" id="A0ABD5RNF2"/>
<evidence type="ECO:0000313" key="3">
    <source>
        <dbReference type="EMBL" id="MFC5971835.1"/>
    </source>
</evidence>
<dbReference type="InterPro" id="IPR015867">
    <property type="entry name" value="N-reg_PII/ATP_PRibTrfase_C"/>
</dbReference>
<dbReference type="InterPro" id="IPR011322">
    <property type="entry name" value="N-reg_PII-like_a/b"/>
</dbReference>
<protein>
    <submittedName>
        <fullName evidence="3">Divalent-cation tolerance protein CutA</fullName>
    </submittedName>
</protein>
<evidence type="ECO:0000256" key="1">
    <source>
        <dbReference type="ARBA" id="ARBA00010169"/>
    </source>
</evidence>
<comment type="similarity">
    <text evidence="1">Belongs to the CutA family.</text>
</comment>
<dbReference type="InterPro" id="IPR004323">
    <property type="entry name" value="Ion_tolerance_CutA"/>
</dbReference>
<evidence type="ECO:0000256" key="2">
    <source>
        <dbReference type="ARBA" id="ARBA00022490"/>
    </source>
</evidence>
<dbReference type="Gene3D" id="3.30.70.120">
    <property type="match status" value="1"/>
</dbReference>
<organism evidence="3 4">
    <name type="scientific">Halomarina salina</name>
    <dbReference type="NCBI Taxonomy" id="1872699"/>
    <lineage>
        <taxon>Archaea</taxon>
        <taxon>Methanobacteriati</taxon>
        <taxon>Methanobacteriota</taxon>
        <taxon>Stenosarchaea group</taxon>
        <taxon>Halobacteria</taxon>
        <taxon>Halobacteriales</taxon>
        <taxon>Natronomonadaceae</taxon>
        <taxon>Halomarina</taxon>
    </lineage>
</organism>
<name>A0ABD5RNF2_9EURY</name>
<dbReference type="Pfam" id="PF03091">
    <property type="entry name" value="CutA1"/>
    <property type="match status" value="1"/>
</dbReference>